<reference evidence="2" key="1">
    <citation type="submission" date="2021-02" db="EMBL/GenBank/DDBJ databases">
        <authorList>
            <person name="Nowell W R."/>
        </authorList>
    </citation>
    <scope>NUCLEOTIDE SEQUENCE</scope>
    <source>
        <strain evidence="2">Ploen Becks lab</strain>
    </source>
</reference>
<gene>
    <name evidence="2" type="ORF">OXX778_LOCUS6737</name>
</gene>
<dbReference type="EMBL" id="CAJNOC010000816">
    <property type="protein sequence ID" value="CAF0806357.1"/>
    <property type="molecule type" value="Genomic_DNA"/>
</dbReference>
<dbReference type="AlphaFoldDB" id="A0A813TAM6"/>
<evidence type="ECO:0000256" key="1">
    <source>
        <dbReference type="SAM" id="MobiDB-lite"/>
    </source>
</evidence>
<name>A0A813TAM6_9BILA</name>
<proteinExistence type="predicted"/>
<evidence type="ECO:0000313" key="3">
    <source>
        <dbReference type="Proteomes" id="UP000663879"/>
    </source>
</evidence>
<accession>A0A813TAM6</accession>
<feature type="compositionally biased region" description="Basic and acidic residues" evidence="1">
    <location>
        <begin position="94"/>
        <end position="104"/>
    </location>
</feature>
<dbReference type="OrthoDB" id="10658567at2759"/>
<protein>
    <submittedName>
        <fullName evidence="2">Uncharacterized protein</fullName>
    </submittedName>
</protein>
<keyword evidence="3" id="KW-1185">Reference proteome</keyword>
<dbReference type="Proteomes" id="UP000663879">
    <property type="component" value="Unassembled WGS sequence"/>
</dbReference>
<evidence type="ECO:0000313" key="2">
    <source>
        <dbReference type="EMBL" id="CAF0806357.1"/>
    </source>
</evidence>
<feature type="region of interest" description="Disordered" evidence="1">
    <location>
        <begin position="81"/>
        <end position="107"/>
    </location>
</feature>
<sequence length="386" mass="44948">MGRPKGTTKTKPSPKLISYFVKTDEFNTTSTKPISHYVKNDDIITKSTTKRISHYISTQDMDNYSTKAIVSKYLSCQNLSSSKENKSNSIQSEVENKNRNETSRPSKRKYISQLLQTDLNVKNNIIVENTENKINTEQILLNENLKENESVHSNLDKRRKGLISDIIKNKEENKLEVNYQIQPVPPLPPPPQPEPRIILIEAPKPVVVPMTKRYKPILPKRRSKESAYISDYFKDSVETLEKKETEPQIIYSEPRILKGSKLISQYIKEKNQVDSENIFDLSKRININPEIHRIKRTPKKSAIQANYISSFIREKEGDNGNLTIRESTETLNQILRRTNTLNYSPLRNSPRKHMVRRLKMQRDKFLKKFIKLDNIVANLRKKKKLD</sequence>
<organism evidence="2 3">
    <name type="scientific">Brachionus calyciflorus</name>
    <dbReference type="NCBI Taxonomy" id="104777"/>
    <lineage>
        <taxon>Eukaryota</taxon>
        <taxon>Metazoa</taxon>
        <taxon>Spiralia</taxon>
        <taxon>Gnathifera</taxon>
        <taxon>Rotifera</taxon>
        <taxon>Eurotatoria</taxon>
        <taxon>Monogononta</taxon>
        <taxon>Pseudotrocha</taxon>
        <taxon>Ploima</taxon>
        <taxon>Brachionidae</taxon>
        <taxon>Brachionus</taxon>
    </lineage>
</organism>
<comment type="caution">
    <text evidence="2">The sequence shown here is derived from an EMBL/GenBank/DDBJ whole genome shotgun (WGS) entry which is preliminary data.</text>
</comment>